<proteinExistence type="predicted"/>
<accession>A0ABT9QDA9</accession>
<reference evidence="2 3" key="1">
    <citation type="submission" date="2023-07" db="EMBL/GenBank/DDBJ databases">
        <title>Sequencing the genomes of 1000 actinobacteria strains.</title>
        <authorList>
            <person name="Klenk H.-P."/>
        </authorList>
    </citation>
    <scope>NUCLEOTIDE SEQUENCE [LARGE SCALE GENOMIC DNA]</scope>
    <source>
        <strain evidence="2 3">DSM 46740</strain>
    </source>
</reference>
<feature type="region of interest" description="Disordered" evidence="1">
    <location>
        <begin position="27"/>
        <end position="48"/>
    </location>
</feature>
<comment type="caution">
    <text evidence="2">The sequence shown here is derived from an EMBL/GenBank/DDBJ whole genome shotgun (WGS) entry which is preliminary data.</text>
</comment>
<sequence>MIGYIRWWYDGQDERVLVVTLSPEGRKVARPGGEDSAGGHRKPGYDLEELPKLHRPPIRAIATAHAHY</sequence>
<dbReference type="Proteomes" id="UP001225356">
    <property type="component" value="Unassembled WGS sequence"/>
</dbReference>
<evidence type="ECO:0000313" key="2">
    <source>
        <dbReference type="EMBL" id="MDP9844370.1"/>
    </source>
</evidence>
<gene>
    <name evidence="2" type="ORF">J2853_003581</name>
</gene>
<evidence type="ECO:0000313" key="3">
    <source>
        <dbReference type="Proteomes" id="UP001225356"/>
    </source>
</evidence>
<keyword evidence="3" id="KW-1185">Reference proteome</keyword>
<dbReference type="EMBL" id="JAUSQU010000001">
    <property type="protein sequence ID" value="MDP9844370.1"/>
    <property type="molecule type" value="Genomic_DNA"/>
</dbReference>
<dbReference type="RefSeq" id="WP_307559185.1">
    <property type="nucleotide sequence ID" value="NZ_JAUSQU010000001.1"/>
</dbReference>
<organism evidence="2 3">
    <name type="scientific">Streptosporangium lutulentum</name>
    <dbReference type="NCBI Taxonomy" id="1461250"/>
    <lineage>
        <taxon>Bacteria</taxon>
        <taxon>Bacillati</taxon>
        <taxon>Actinomycetota</taxon>
        <taxon>Actinomycetes</taxon>
        <taxon>Streptosporangiales</taxon>
        <taxon>Streptosporangiaceae</taxon>
        <taxon>Streptosporangium</taxon>
    </lineage>
</organism>
<protein>
    <submittedName>
        <fullName evidence="2">Uncharacterized protein</fullName>
    </submittedName>
</protein>
<name>A0ABT9QDA9_9ACTN</name>
<evidence type="ECO:0000256" key="1">
    <source>
        <dbReference type="SAM" id="MobiDB-lite"/>
    </source>
</evidence>